<feature type="compositionally biased region" description="Basic and acidic residues" evidence="1">
    <location>
        <begin position="10"/>
        <end position="37"/>
    </location>
</feature>
<keyword evidence="4" id="KW-1185">Reference proteome</keyword>
<dbReference type="InterPro" id="IPR056924">
    <property type="entry name" value="SH3_Tf2-1"/>
</dbReference>
<protein>
    <recommendedName>
        <fullName evidence="2">Tf2-1-like SH3-like domain-containing protein</fullName>
    </recommendedName>
</protein>
<reference evidence="4" key="1">
    <citation type="submission" date="2017-03" db="EMBL/GenBank/DDBJ databases">
        <title>Phytopthora megakarya and P. palmivora, two closely related causual agents of cacao black pod achieved similar genome size and gene model numbers by different mechanisms.</title>
        <authorList>
            <person name="Ali S."/>
            <person name="Shao J."/>
            <person name="Larry D.J."/>
            <person name="Kronmiller B."/>
            <person name="Shen D."/>
            <person name="Strem M.D."/>
            <person name="Melnick R.L."/>
            <person name="Guiltinan M.J."/>
            <person name="Tyler B.M."/>
            <person name="Meinhardt L.W."/>
            <person name="Bailey B.A."/>
        </authorList>
    </citation>
    <scope>NUCLEOTIDE SEQUENCE [LARGE SCALE GENOMIC DNA]</scope>
    <source>
        <strain evidence="4">zdho120</strain>
    </source>
</reference>
<feature type="region of interest" description="Disordered" evidence="1">
    <location>
        <begin position="1"/>
        <end position="62"/>
    </location>
</feature>
<dbReference type="CDD" id="cd00024">
    <property type="entry name" value="CD_CSD"/>
    <property type="match status" value="1"/>
</dbReference>
<evidence type="ECO:0000313" key="4">
    <source>
        <dbReference type="Proteomes" id="UP000198211"/>
    </source>
</evidence>
<dbReference type="SUPFAM" id="SSF54160">
    <property type="entry name" value="Chromo domain-like"/>
    <property type="match status" value="1"/>
</dbReference>
<dbReference type="Proteomes" id="UP000198211">
    <property type="component" value="Unassembled WGS sequence"/>
</dbReference>
<feature type="non-terminal residue" evidence="3">
    <location>
        <position position="1"/>
    </location>
</feature>
<dbReference type="EMBL" id="NBNE01014527">
    <property type="protein sequence ID" value="OWY94349.1"/>
    <property type="molecule type" value="Genomic_DNA"/>
</dbReference>
<accession>A0A225UQB4</accession>
<gene>
    <name evidence="3" type="ORF">PHMEG_00035949</name>
</gene>
<organism evidence="3 4">
    <name type="scientific">Phytophthora megakarya</name>
    <dbReference type="NCBI Taxonomy" id="4795"/>
    <lineage>
        <taxon>Eukaryota</taxon>
        <taxon>Sar</taxon>
        <taxon>Stramenopiles</taxon>
        <taxon>Oomycota</taxon>
        <taxon>Peronosporomycetes</taxon>
        <taxon>Peronosporales</taxon>
        <taxon>Peronosporaceae</taxon>
        <taxon>Phytophthora</taxon>
    </lineage>
</organism>
<dbReference type="InterPro" id="IPR016197">
    <property type="entry name" value="Chromo-like_dom_sf"/>
</dbReference>
<evidence type="ECO:0000256" key="1">
    <source>
        <dbReference type="SAM" id="MobiDB-lite"/>
    </source>
</evidence>
<name>A0A225UQB4_9STRA</name>
<evidence type="ECO:0000313" key="3">
    <source>
        <dbReference type="EMBL" id="OWY94349.1"/>
    </source>
</evidence>
<dbReference type="Gene3D" id="2.40.50.40">
    <property type="match status" value="1"/>
</dbReference>
<comment type="caution">
    <text evidence="3">The sequence shown here is derived from an EMBL/GenBank/DDBJ whole genome shotgun (WGS) entry which is preliminary data.</text>
</comment>
<evidence type="ECO:0000259" key="2">
    <source>
        <dbReference type="Pfam" id="PF24626"/>
    </source>
</evidence>
<dbReference type="AlphaFoldDB" id="A0A225UQB4"/>
<sequence>NRQQEIALKMAKEYQSTEKARRAKKHNESLRGRERGTALETDQTVTRSDERPATGAVTEDSDTDATGAMRSLFEVGSRVWLYMERVKPGLTKRLAHRWHGPFRIKKKVEEFAYELELPDRSGYMFYPVVRLPGSAYVTSYIPSARLTRDVNEATRLDFDGELLSEDSWEPDHVGGEFEVEAILDDRTPLSTSTERAVREFKVKWVGYEDPKTRHGTRI</sequence>
<feature type="domain" description="Tf2-1-like SH3-like" evidence="2">
    <location>
        <begin position="79"/>
        <end position="128"/>
    </location>
</feature>
<proteinExistence type="predicted"/>
<dbReference type="Pfam" id="PF24626">
    <property type="entry name" value="SH3_Tf2-1"/>
    <property type="match status" value="1"/>
</dbReference>